<dbReference type="Pfam" id="PF01764">
    <property type="entry name" value="Lipase_3"/>
    <property type="match status" value="1"/>
</dbReference>
<reference evidence="2 3" key="1">
    <citation type="submission" date="2019-02" db="EMBL/GenBank/DDBJ databases">
        <title>Corallincola luteus sp. nov., a marine bacterium isolated from surface sediment of Bohai Sea in China.</title>
        <authorList>
            <person name="Ren Q."/>
        </authorList>
    </citation>
    <scope>NUCLEOTIDE SEQUENCE [LARGE SCALE GENOMIC DNA]</scope>
    <source>
        <strain evidence="2 3">DASS28</strain>
    </source>
</reference>
<protein>
    <submittedName>
        <fullName evidence="2">Lipase family protein</fullName>
    </submittedName>
</protein>
<organism evidence="2 3">
    <name type="scientific">Corallincola luteus</name>
    <dbReference type="NCBI Taxonomy" id="1775177"/>
    <lineage>
        <taxon>Bacteria</taxon>
        <taxon>Pseudomonadati</taxon>
        <taxon>Pseudomonadota</taxon>
        <taxon>Gammaproteobacteria</taxon>
        <taxon>Alteromonadales</taxon>
        <taxon>Psychromonadaceae</taxon>
        <taxon>Corallincola</taxon>
    </lineage>
</organism>
<dbReference type="InterPro" id="IPR029058">
    <property type="entry name" value="AB_hydrolase_fold"/>
</dbReference>
<accession>A0ABY2AGW5</accession>
<evidence type="ECO:0000313" key="3">
    <source>
        <dbReference type="Proteomes" id="UP000292554"/>
    </source>
</evidence>
<dbReference type="Proteomes" id="UP000292554">
    <property type="component" value="Unassembled WGS sequence"/>
</dbReference>
<feature type="domain" description="Fungal lipase-type" evidence="1">
    <location>
        <begin position="84"/>
        <end position="208"/>
    </location>
</feature>
<dbReference type="PANTHER" id="PTHR45856:SF24">
    <property type="entry name" value="FUNGAL LIPASE-LIKE DOMAIN-CONTAINING PROTEIN"/>
    <property type="match status" value="1"/>
</dbReference>
<evidence type="ECO:0000313" key="2">
    <source>
        <dbReference type="EMBL" id="TCI01770.1"/>
    </source>
</evidence>
<dbReference type="CDD" id="cd00519">
    <property type="entry name" value="Lipase_3"/>
    <property type="match status" value="1"/>
</dbReference>
<dbReference type="PANTHER" id="PTHR45856">
    <property type="entry name" value="ALPHA/BETA-HYDROLASES SUPERFAMILY PROTEIN"/>
    <property type="match status" value="1"/>
</dbReference>
<proteinExistence type="predicted"/>
<keyword evidence="3" id="KW-1185">Reference proteome</keyword>
<dbReference type="EMBL" id="SJXE01000010">
    <property type="protein sequence ID" value="TCI01770.1"/>
    <property type="molecule type" value="Genomic_DNA"/>
</dbReference>
<dbReference type="RefSeq" id="WP_131416931.1">
    <property type="nucleotide sequence ID" value="NZ_SJXE01000010.1"/>
</dbReference>
<dbReference type="InterPro" id="IPR051218">
    <property type="entry name" value="Sec_MonoDiacylglyc_Lipase"/>
</dbReference>
<dbReference type="InterPro" id="IPR002921">
    <property type="entry name" value="Fungal_lipase-type"/>
</dbReference>
<dbReference type="SUPFAM" id="SSF53474">
    <property type="entry name" value="alpha/beta-Hydrolases"/>
    <property type="match status" value="1"/>
</dbReference>
<dbReference type="Gene3D" id="3.40.50.1820">
    <property type="entry name" value="alpha/beta hydrolase"/>
    <property type="match status" value="1"/>
</dbReference>
<comment type="caution">
    <text evidence="2">The sequence shown here is derived from an EMBL/GenBank/DDBJ whole genome shotgun (WGS) entry which is preliminary data.</text>
</comment>
<name>A0ABY2AGW5_9GAMM</name>
<gene>
    <name evidence="2" type="ORF">EZV61_15990</name>
</gene>
<evidence type="ECO:0000259" key="1">
    <source>
        <dbReference type="Pfam" id="PF01764"/>
    </source>
</evidence>
<sequence>MNTLSPKLAVDLADFAYKSKNIPKDNKNGIKAAANISKQFMFNAKASTLHGISGTVAEHTLNHFTGFGFVGVGRNEGHYKGEIVIAFRGTAGMADTLTDLHCGTTVGPNFQAVHAGFNRTFNSIKKQLAGLLDKMGNKPIHCVGHSLGGALAQLAANWIKKRYKVPVKLYTFGAPRVGYKSFATLAESSLQGVYRATHRSDPIPLVPVWPFVHAGDEYRLSTCVHLTGKAHCLAGDSPGYLETASAYKDYTSMAKGSAANFKAVRLKYENRHHASFTSVWADRIGEALLTLLRKSGQLTAIMAQAAIGGTLTLYDVLARSLVEISNLSKEYAEDCKGLLGHILNFAGKATVTVDKMTYSFIKSVLNLMLTKLGTATKLALATLT</sequence>